<evidence type="ECO:0000313" key="3">
    <source>
        <dbReference type="Proteomes" id="UP000000557"/>
    </source>
</evidence>
<dbReference type="InterPro" id="IPR007138">
    <property type="entry name" value="ABM_dom"/>
</dbReference>
<dbReference type="eggNOG" id="COG2329">
    <property type="taxonomic scope" value="Bacteria"/>
</dbReference>
<name>Q7NEP7_GLOVI</name>
<dbReference type="HOGENOM" id="CLU_1309334_0_0_3"/>
<keyword evidence="3" id="KW-1185">Reference proteome</keyword>
<evidence type="ECO:0000313" key="2">
    <source>
        <dbReference type="EMBL" id="BAC91772.1"/>
    </source>
</evidence>
<protein>
    <submittedName>
        <fullName evidence="2">Gll3831 protein</fullName>
    </submittedName>
</protein>
<organism evidence="2 3">
    <name type="scientific">Gloeobacter violaceus (strain ATCC 29082 / PCC 7421)</name>
    <dbReference type="NCBI Taxonomy" id="251221"/>
    <lineage>
        <taxon>Bacteria</taxon>
        <taxon>Bacillati</taxon>
        <taxon>Cyanobacteriota</taxon>
        <taxon>Cyanophyceae</taxon>
        <taxon>Gloeobacterales</taxon>
        <taxon>Gloeobacteraceae</taxon>
        <taxon>Gloeobacter</taxon>
    </lineage>
</organism>
<dbReference type="SUPFAM" id="SSF54909">
    <property type="entry name" value="Dimeric alpha+beta barrel"/>
    <property type="match status" value="2"/>
</dbReference>
<dbReference type="KEGG" id="gvi:gll3831"/>
<dbReference type="PATRIC" id="fig|251221.4.peg.3864"/>
<dbReference type="Gene3D" id="3.30.70.100">
    <property type="match status" value="2"/>
</dbReference>
<dbReference type="InParanoid" id="Q7NEP7"/>
<feature type="domain" description="ABM" evidence="1">
    <location>
        <begin position="12"/>
        <end position="100"/>
    </location>
</feature>
<dbReference type="STRING" id="251221.gene:10761348"/>
<dbReference type="RefSeq" id="WP_011143820.1">
    <property type="nucleotide sequence ID" value="NC_005125.1"/>
</dbReference>
<dbReference type="EMBL" id="BA000045">
    <property type="protein sequence ID" value="BAC91772.1"/>
    <property type="molecule type" value="Genomic_DNA"/>
</dbReference>
<dbReference type="InterPro" id="IPR011008">
    <property type="entry name" value="Dimeric_a/b-barrel"/>
</dbReference>
<reference evidence="2 3" key="1">
    <citation type="journal article" date="2003" name="DNA Res.">
        <title>Complete genome structure of Gloeobacter violaceus PCC 7421, a cyanobacterium that lacks thylakoids.</title>
        <authorList>
            <person name="Nakamura Y."/>
            <person name="Kaneko T."/>
            <person name="Sato S."/>
            <person name="Mimuro M."/>
            <person name="Miyashita H."/>
            <person name="Tsuchiya T."/>
            <person name="Sasamoto S."/>
            <person name="Watanabe A."/>
            <person name="Kawashima K."/>
            <person name="Kishida Y."/>
            <person name="Kiyokawa C."/>
            <person name="Kohara M."/>
            <person name="Matsumoto M."/>
            <person name="Matsuno A."/>
            <person name="Nakazaki N."/>
            <person name="Shimpo S."/>
            <person name="Takeuchi C."/>
            <person name="Yamada M."/>
            <person name="Tabata S."/>
        </authorList>
    </citation>
    <scope>NUCLEOTIDE SEQUENCE [LARGE SCALE GENOMIC DNA]</scope>
    <source>
        <strain evidence="3">ATCC 29082 / PCC 7421</strain>
    </source>
</reference>
<evidence type="ECO:0000259" key="1">
    <source>
        <dbReference type="PROSITE" id="PS51725"/>
    </source>
</evidence>
<dbReference type="PROSITE" id="PS51725">
    <property type="entry name" value="ABM"/>
    <property type="match status" value="1"/>
</dbReference>
<reference evidence="2 3" key="2">
    <citation type="journal article" date="2003" name="DNA Res.">
        <title>Complete genome structure of Gloeobacter violaceus PCC 7421, a cyanobacterium that lacks thylakoids (supplement).</title>
        <authorList>
            <person name="Nakamura Y."/>
            <person name="Kaneko T."/>
            <person name="Sato S."/>
            <person name="Mimuro M."/>
            <person name="Miyashita H."/>
            <person name="Tsuchiya T."/>
            <person name="Sasamoto S."/>
            <person name="Watanabe A."/>
            <person name="Kawashima K."/>
            <person name="Kishida Y."/>
            <person name="Kiyokawa C."/>
            <person name="Kohara M."/>
            <person name="Matsumoto M."/>
            <person name="Matsuno A."/>
            <person name="Nakazaki N."/>
            <person name="Shimpo S."/>
            <person name="Takeuchi C."/>
            <person name="Yamada M."/>
            <person name="Tabata S."/>
        </authorList>
    </citation>
    <scope>NUCLEOTIDE SEQUENCE [LARGE SCALE GENOMIC DNA]</scope>
    <source>
        <strain evidence="3">ATCC 29082 / PCC 7421</strain>
    </source>
</reference>
<dbReference type="Proteomes" id="UP000000557">
    <property type="component" value="Chromosome"/>
</dbReference>
<accession>Q7NEP7</accession>
<gene>
    <name evidence="2" type="ordered locus">gll3831</name>
</gene>
<proteinExistence type="predicted"/>
<dbReference type="OrthoDB" id="1494517at2"/>
<dbReference type="EnsemblBacteria" id="BAC91772">
    <property type="protein sequence ID" value="BAC91772"/>
    <property type="gene ID" value="BAC91772"/>
</dbReference>
<sequence>MPPTIARSNGLTTAIIIFAVEPSRQADLLANIERFLMATVQYQAGFVSATLHKSLDGARVVNYAQWRTEADYDAFVRNSEVQAATGWLSLFAPSDSRLYAVAASEPESPGTVLAPHTGVLADVAVFKTTPDTQEQALAMACEAIDLLRLRPGFVSTHIHRSFDGTRVIGYSQWRSESDFRSVTGDLPAPIRKLFAAAEYEAQPALFDVALVWPN</sequence>
<dbReference type="AlphaFoldDB" id="Q7NEP7"/>
<dbReference type="Pfam" id="PF03992">
    <property type="entry name" value="ABM"/>
    <property type="match status" value="2"/>
</dbReference>